<comment type="subcellular location">
    <subcellularLocation>
        <location evidence="1">Membrane</location>
        <topology evidence="1">Multi-pass membrane protein</topology>
    </subcellularLocation>
</comment>
<reference evidence="14 15" key="1">
    <citation type="submission" date="2023-03" db="EMBL/GenBank/DDBJ databases">
        <title>High recombination rates correlate with genetic variation in Cardiocondyla obscurior ants.</title>
        <authorList>
            <person name="Errbii M."/>
        </authorList>
    </citation>
    <scope>NUCLEOTIDE SEQUENCE [LARGE SCALE GENOMIC DNA]</scope>
    <source>
        <strain evidence="14">Alpha-2009</strain>
        <tissue evidence="14">Whole body</tissue>
    </source>
</reference>
<dbReference type="GO" id="GO:0016567">
    <property type="term" value="P:protein ubiquitination"/>
    <property type="evidence" value="ECO:0007669"/>
    <property type="project" value="TreeGrafter"/>
</dbReference>
<evidence type="ECO:0000256" key="11">
    <source>
        <dbReference type="SAM" id="Phobius"/>
    </source>
</evidence>
<evidence type="ECO:0000256" key="6">
    <source>
        <dbReference type="ARBA" id="ARBA00022786"/>
    </source>
</evidence>
<keyword evidence="15" id="KW-1185">Reference proteome</keyword>
<evidence type="ECO:0000313" key="14">
    <source>
        <dbReference type="EMBL" id="KAL0122893.1"/>
    </source>
</evidence>
<organism evidence="14 15">
    <name type="scientific">Cardiocondyla obscurior</name>
    <dbReference type="NCBI Taxonomy" id="286306"/>
    <lineage>
        <taxon>Eukaryota</taxon>
        <taxon>Metazoa</taxon>
        <taxon>Ecdysozoa</taxon>
        <taxon>Arthropoda</taxon>
        <taxon>Hexapoda</taxon>
        <taxon>Insecta</taxon>
        <taxon>Pterygota</taxon>
        <taxon>Neoptera</taxon>
        <taxon>Endopterygota</taxon>
        <taxon>Hymenoptera</taxon>
        <taxon>Apocrita</taxon>
        <taxon>Aculeata</taxon>
        <taxon>Formicoidea</taxon>
        <taxon>Formicidae</taxon>
        <taxon>Myrmicinae</taxon>
        <taxon>Cardiocondyla</taxon>
    </lineage>
</organism>
<feature type="domain" description="RING-type" evidence="12">
    <location>
        <begin position="59"/>
        <end position="104"/>
    </location>
</feature>
<evidence type="ECO:0000313" key="15">
    <source>
        <dbReference type="Proteomes" id="UP001430953"/>
    </source>
</evidence>
<dbReference type="PANTHER" id="PTHR46065:SF3">
    <property type="entry name" value="FI20425P1"/>
    <property type="match status" value="1"/>
</dbReference>
<evidence type="ECO:0000259" key="13">
    <source>
        <dbReference type="PROSITE" id="PS51292"/>
    </source>
</evidence>
<dbReference type="Proteomes" id="UP001430953">
    <property type="component" value="Unassembled WGS sequence"/>
</dbReference>
<evidence type="ECO:0000256" key="1">
    <source>
        <dbReference type="ARBA" id="ARBA00004141"/>
    </source>
</evidence>
<dbReference type="GO" id="GO:0004842">
    <property type="term" value="F:ubiquitin-protein transferase activity"/>
    <property type="evidence" value="ECO:0007669"/>
    <property type="project" value="TreeGrafter"/>
</dbReference>
<dbReference type="SUPFAM" id="SSF57850">
    <property type="entry name" value="RING/U-box"/>
    <property type="match status" value="1"/>
</dbReference>
<dbReference type="GO" id="GO:0008270">
    <property type="term" value="F:zinc ion binding"/>
    <property type="evidence" value="ECO:0007669"/>
    <property type="project" value="UniProtKB-KW"/>
</dbReference>
<dbReference type="PROSITE" id="PS51292">
    <property type="entry name" value="ZF_RING_CH"/>
    <property type="match status" value="1"/>
</dbReference>
<keyword evidence="8 11" id="KW-1133">Transmembrane helix</keyword>
<evidence type="ECO:0000256" key="10">
    <source>
        <dbReference type="PROSITE-ProRule" id="PRU00175"/>
    </source>
</evidence>
<evidence type="ECO:0000256" key="8">
    <source>
        <dbReference type="ARBA" id="ARBA00022989"/>
    </source>
</evidence>
<dbReference type="Pfam" id="PF12906">
    <property type="entry name" value="RINGv"/>
    <property type="match status" value="1"/>
</dbReference>
<name>A0AAW2G4E3_9HYME</name>
<dbReference type="EMBL" id="JADYXP020000006">
    <property type="protein sequence ID" value="KAL0122893.1"/>
    <property type="molecule type" value="Genomic_DNA"/>
</dbReference>
<dbReference type="InterPro" id="IPR013083">
    <property type="entry name" value="Znf_RING/FYVE/PHD"/>
</dbReference>
<feature type="domain" description="RING-CH-type" evidence="13">
    <location>
        <begin position="51"/>
        <end position="111"/>
    </location>
</feature>
<feature type="transmembrane region" description="Helical" evidence="11">
    <location>
        <begin position="181"/>
        <end position="205"/>
    </location>
</feature>
<evidence type="ECO:0000256" key="5">
    <source>
        <dbReference type="ARBA" id="ARBA00022771"/>
    </source>
</evidence>
<dbReference type="GO" id="GO:0016020">
    <property type="term" value="C:membrane"/>
    <property type="evidence" value="ECO:0007669"/>
    <property type="project" value="UniProtKB-SubCell"/>
</dbReference>
<dbReference type="PANTHER" id="PTHR46065">
    <property type="entry name" value="E3 UBIQUITIN-PROTEIN LIGASE MARCH 2/3 FAMILY MEMBER"/>
    <property type="match status" value="1"/>
</dbReference>
<evidence type="ECO:0000256" key="9">
    <source>
        <dbReference type="ARBA" id="ARBA00023136"/>
    </source>
</evidence>
<evidence type="ECO:0000256" key="7">
    <source>
        <dbReference type="ARBA" id="ARBA00022833"/>
    </source>
</evidence>
<keyword evidence="5 10" id="KW-0863">Zinc-finger</keyword>
<keyword evidence="3 11" id="KW-0812">Transmembrane</keyword>
<dbReference type="InterPro" id="IPR001841">
    <property type="entry name" value="Znf_RING"/>
</dbReference>
<proteinExistence type="predicted"/>
<dbReference type="SMART" id="SM00744">
    <property type="entry name" value="RINGv"/>
    <property type="match status" value="1"/>
</dbReference>
<evidence type="ECO:0000259" key="12">
    <source>
        <dbReference type="PROSITE" id="PS50089"/>
    </source>
</evidence>
<dbReference type="Gene3D" id="3.30.40.10">
    <property type="entry name" value="Zinc/RING finger domain, C3HC4 (zinc finger)"/>
    <property type="match status" value="1"/>
</dbReference>
<dbReference type="AlphaFoldDB" id="A0AAW2G4E3"/>
<evidence type="ECO:0000256" key="3">
    <source>
        <dbReference type="ARBA" id="ARBA00022692"/>
    </source>
</evidence>
<gene>
    <name evidence="14" type="ORF">PUN28_007522</name>
</gene>
<dbReference type="InterPro" id="IPR011016">
    <property type="entry name" value="Znf_RING-CH"/>
</dbReference>
<dbReference type="PROSITE" id="PS50089">
    <property type="entry name" value="ZF_RING_2"/>
    <property type="match status" value="1"/>
</dbReference>
<keyword evidence="4" id="KW-0479">Metal-binding</keyword>
<evidence type="ECO:0000256" key="2">
    <source>
        <dbReference type="ARBA" id="ARBA00022679"/>
    </source>
</evidence>
<accession>A0AAW2G4E3</accession>
<keyword evidence="9 11" id="KW-0472">Membrane</keyword>
<keyword evidence="2" id="KW-0808">Transferase</keyword>
<feature type="transmembrane region" description="Helical" evidence="11">
    <location>
        <begin position="144"/>
        <end position="169"/>
    </location>
</feature>
<sequence length="245" mass="29057">MIEESNSIASILDSIISKIEIELEQKPSLNINLSDCEFEDVPMLQKRNELSRDSMDINCRICYDPNQEFPVIYPCKCKGTMGAIHLKCLERWLEESNRNNCELCGHVFRMERTPRYKIFRSIIVWLCLNQNEHQIYVRNVRTDLLRCLIIIPVTIACSYICVVATDFYALNNYDNFPPARWTTYSLLSMMALLILSFFIWIYMMLQYHQKAWFYWWQKTSTVKIVDFMLENTALIQNHKCDISQV</sequence>
<protein>
    <submittedName>
        <fullName evidence="14">Uncharacterized protein</fullName>
    </submittedName>
</protein>
<keyword evidence="6" id="KW-0833">Ubl conjugation pathway</keyword>
<keyword evidence="7" id="KW-0862">Zinc</keyword>
<evidence type="ECO:0000256" key="4">
    <source>
        <dbReference type="ARBA" id="ARBA00022723"/>
    </source>
</evidence>
<comment type="caution">
    <text evidence="14">The sequence shown here is derived from an EMBL/GenBank/DDBJ whole genome shotgun (WGS) entry which is preliminary data.</text>
</comment>